<sequence>MEENLRQSVAVDVSQTYTVSRPSLNRLGRTGWNPKRTAAKTAGEGFRGSSVEVKAQIDERVATYRENVRRGQDAYLDRLTTLLQRKAEVERQTVRHTRDLANLCTTTTEEFEAIAKGRSDEVGESIRDLESAVVDVENDKQRPKDRSN</sequence>
<keyword evidence="3" id="KW-1185">Reference proteome</keyword>
<feature type="compositionally biased region" description="Basic and acidic residues" evidence="1">
    <location>
        <begin position="137"/>
        <end position="148"/>
    </location>
</feature>
<evidence type="ECO:0000313" key="2">
    <source>
        <dbReference type="EMBL" id="KEF62766.1"/>
    </source>
</evidence>
<proteinExistence type="predicted"/>
<protein>
    <submittedName>
        <fullName evidence="2">Uncharacterized protein</fullName>
    </submittedName>
</protein>
<evidence type="ECO:0000256" key="1">
    <source>
        <dbReference type="SAM" id="MobiDB-lite"/>
    </source>
</evidence>
<dbReference type="OrthoDB" id="4120715at2759"/>
<dbReference type="AlphaFoldDB" id="A0A072PSF7"/>
<comment type="caution">
    <text evidence="2">The sequence shown here is derived from an EMBL/GenBank/DDBJ whole genome shotgun (WGS) entry which is preliminary data.</text>
</comment>
<gene>
    <name evidence="2" type="ORF">A1O9_00739</name>
</gene>
<dbReference type="Proteomes" id="UP000027920">
    <property type="component" value="Unassembled WGS sequence"/>
</dbReference>
<dbReference type="GeneID" id="25275690"/>
<dbReference type="EMBL" id="AMGV01000001">
    <property type="protein sequence ID" value="KEF62766.1"/>
    <property type="molecule type" value="Genomic_DNA"/>
</dbReference>
<name>A0A072PSF7_9EURO</name>
<dbReference type="RefSeq" id="XP_013265356.1">
    <property type="nucleotide sequence ID" value="XM_013409902.1"/>
</dbReference>
<dbReference type="HOGENOM" id="CLU_1758810_0_0_1"/>
<dbReference type="VEuPathDB" id="FungiDB:A1O9_00739"/>
<reference evidence="2 3" key="1">
    <citation type="submission" date="2013-03" db="EMBL/GenBank/DDBJ databases">
        <title>The Genome Sequence of Exophiala aquamarina CBS 119918.</title>
        <authorList>
            <consortium name="The Broad Institute Genomics Platform"/>
            <person name="Cuomo C."/>
            <person name="de Hoog S."/>
            <person name="Gorbushina A."/>
            <person name="Walker B."/>
            <person name="Young S.K."/>
            <person name="Zeng Q."/>
            <person name="Gargeya S."/>
            <person name="Fitzgerald M."/>
            <person name="Haas B."/>
            <person name="Abouelleil A."/>
            <person name="Allen A.W."/>
            <person name="Alvarado L."/>
            <person name="Arachchi H.M."/>
            <person name="Berlin A.M."/>
            <person name="Chapman S.B."/>
            <person name="Gainer-Dewar J."/>
            <person name="Goldberg J."/>
            <person name="Griggs A."/>
            <person name="Gujja S."/>
            <person name="Hansen M."/>
            <person name="Howarth C."/>
            <person name="Imamovic A."/>
            <person name="Ireland A."/>
            <person name="Larimer J."/>
            <person name="McCowan C."/>
            <person name="Murphy C."/>
            <person name="Pearson M."/>
            <person name="Poon T.W."/>
            <person name="Priest M."/>
            <person name="Roberts A."/>
            <person name="Saif S."/>
            <person name="Shea T."/>
            <person name="Sisk P."/>
            <person name="Sykes S."/>
            <person name="Wortman J."/>
            <person name="Nusbaum C."/>
            <person name="Birren B."/>
        </authorList>
    </citation>
    <scope>NUCLEOTIDE SEQUENCE [LARGE SCALE GENOMIC DNA]</scope>
    <source>
        <strain evidence="2 3">CBS 119918</strain>
    </source>
</reference>
<organism evidence="2 3">
    <name type="scientific">Exophiala aquamarina CBS 119918</name>
    <dbReference type="NCBI Taxonomy" id="1182545"/>
    <lineage>
        <taxon>Eukaryota</taxon>
        <taxon>Fungi</taxon>
        <taxon>Dikarya</taxon>
        <taxon>Ascomycota</taxon>
        <taxon>Pezizomycotina</taxon>
        <taxon>Eurotiomycetes</taxon>
        <taxon>Chaetothyriomycetidae</taxon>
        <taxon>Chaetothyriales</taxon>
        <taxon>Herpotrichiellaceae</taxon>
        <taxon>Exophiala</taxon>
    </lineage>
</organism>
<feature type="region of interest" description="Disordered" evidence="1">
    <location>
        <begin position="129"/>
        <end position="148"/>
    </location>
</feature>
<accession>A0A072PSF7</accession>
<evidence type="ECO:0000313" key="3">
    <source>
        <dbReference type="Proteomes" id="UP000027920"/>
    </source>
</evidence>